<proteinExistence type="predicted"/>
<keyword evidence="1" id="KW-0472">Membrane</keyword>
<gene>
    <name evidence="2" type="ORF">HNR22_000714</name>
</gene>
<dbReference type="EMBL" id="JACCHK010000001">
    <property type="protein sequence ID" value="NYH40987.1"/>
    <property type="molecule type" value="Genomic_DNA"/>
</dbReference>
<comment type="caution">
    <text evidence="2">The sequence shown here is derived from an EMBL/GenBank/DDBJ whole genome shotgun (WGS) entry which is preliminary data.</text>
</comment>
<dbReference type="Proteomes" id="UP000523545">
    <property type="component" value="Unassembled WGS sequence"/>
</dbReference>
<feature type="transmembrane region" description="Helical" evidence="1">
    <location>
        <begin position="79"/>
        <end position="97"/>
    </location>
</feature>
<feature type="transmembrane region" description="Helical" evidence="1">
    <location>
        <begin position="304"/>
        <end position="325"/>
    </location>
</feature>
<evidence type="ECO:0000313" key="2">
    <source>
        <dbReference type="EMBL" id="NYH40987.1"/>
    </source>
</evidence>
<reference evidence="2 3" key="1">
    <citation type="submission" date="2020-07" db="EMBL/GenBank/DDBJ databases">
        <title>Sequencing the genomes of 1000 actinobacteria strains.</title>
        <authorList>
            <person name="Klenk H.-P."/>
        </authorList>
    </citation>
    <scope>NUCLEOTIDE SEQUENCE [LARGE SCALE GENOMIC DNA]</scope>
    <source>
        <strain evidence="2 3">DSM 45876</strain>
    </source>
</reference>
<feature type="transmembrane region" description="Helical" evidence="1">
    <location>
        <begin position="337"/>
        <end position="368"/>
    </location>
</feature>
<feature type="transmembrane region" description="Helical" evidence="1">
    <location>
        <begin position="222"/>
        <end position="244"/>
    </location>
</feature>
<dbReference type="PANTHER" id="PTHR36840">
    <property type="entry name" value="BLL5714 PROTEIN"/>
    <property type="match status" value="1"/>
</dbReference>
<name>A0A7Y9WYB3_9ACTN</name>
<sequence length="389" mass="40577">MGHPRPEPETGTADGVTLDEVFFDVVFVLTVTQLAGALETHLNWAGFGSSALIFGLLWYLYTGYAWLNNHLPPRQNATRLLLFAGMAGFLLTAVALPDALTHTGVLFAVGYLVVVAVHLTLFLHSNARSGALRLAPYNIGAALLVLAAAAFTGPAVPALWATAVFTQSVLPYLLPHLSWTSVPDAFHLRPRHFVERHGLLVIVALGESVAAIGMGVPTEQLTAAKAAVIVLALALPVAMWWTYFTDTRPAEAALAAATPATRTRMAARAYVLPHFLLLIGVIATVSGLHAAVAHPGKPATPGAALALSGGVALFLVGITAHCRALRLPIPLSRPTTALAALATVAVGLALAAPAQLVAVTAVLVLMLATDTLRAKRRVGHDRGAPVSPG</sequence>
<organism evidence="2 3">
    <name type="scientific">Micromonospora jinlongensis</name>
    <dbReference type="NCBI Taxonomy" id="1287877"/>
    <lineage>
        <taxon>Bacteria</taxon>
        <taxon>Bacillati</taxon>
        <taxon>Actinomycetota</taxon>
        <taxon>Actinomycetes</taxon>
        <taxon>Micromonosporales</taxon>
        <taxon>Micromonosporaceae</taxon>
        <taxon>Micromonospora</taxon>
    </lineage>
</organism>
<dbReference type="AlphaFoldDB" id="A0A7Y9WYB3"/>
<accession>A0A7Y9WYB3</accession>
<dbReference type="InterPro" id="IPR010640">
    <property type="entry name" value="Low_temperature_requirement_A"/>
</dbReference>
<protein>
    <submittedName>
        <fullName evidence="2">Low temperature requirement protein LtrA</fullName>
    </submittedName>
</protein>
<dbReference type="RefSeq" id="WP_179779052.1">
    <property type="nucleotide sequence ID" value="NZ_JACCHK010000001.1"/>
</dbReference>
<dbReference type="PANTHER" id="PTHR36840:SF1">
    <property type="entry name" value="BLL5714 PROTEIN"/>
    <property type="match status" value="1"/>
</dbReference>
<keyword evidence="3" id="KW-1185">Reference proteome</keyword>
<dbReference type="Pfam" id="PF06772">
    <property type="entry name" value="LtrA"/>
    <property type="match status" value="1"/>
</dbReference>
<evidence type="ECO:0000313" key="3">
    <source>
        <dbReference type="Proteomes" id="UP000523545"/>
    </source>
</evidence>
<feature type="transmembrane region" description="Helical" evidence="1">
    <location>
        <begin position="271"/>
        <end position="292"/>
    </location>
</feature>
<evidence type="ECO:0000256" key="1">
    <source>
        <dbReference type="SAM" id="Phobius"/>
    </source>
</evidence>
<feature type="transmembrane region" description="Helical" evidence="1">
    <location>
        <begin position="44"/>
        <end position="67"/>
    </location>
</feature>
<feature type="transmembrane region" description="Helical" evidence="1">
    <location>
        <begin position="103"/>
        <end position="123"/>
    </location>
</feature>
<keyword evidence="1" id="KW-0812">Transmembrane</keyword>
<keyword evidence="1" id="KW-1133">Transmembrane helix</keyword>